<comment type="caution">
    <text evidence="2">The sequence shown here is derived from an EMBL/GenBank/DDBJ whole genome shotgun (WGS) entry which is preliminary data.</text>
</comment>
<dbReference type="InterPro" id="IPR011990">
    <property type="entry name" value="TPR-like_helical_dom_sf"/>
</dbReference>
<evidence type="ECO:0000313" key="2">
    <source>
        <dbReference type="EMBL" id="HCO26201.1"/>
    </source>
</evidence>
<dbReference type="Proteomes" id="UP000263642">
    <property type="component" value="Unassembled WGS sequence"/>
</dbReference>
<dbReference type="EMBL" id="DQAY01000152">
    <property type="protein sequence ID" value="HCO26201.1"/>
    <property type="molecule type" value="Genomic_DNA"/>
</dbReference>
<dbReference type="Gene3D" id="1.25.40.10">
    <property type="entry name" value="Tetratricopeptide repeat domain"/>
    <property type="match status" value="2"/>
</dbReference>
<sequence>FITGRDHEPVDTEGARDDLARGKDLLRQALEIDPGNGAAWWIIGKAEQVLEDAEAACKAFRNAYQLIQDNPDAAREYMFECLKLGRTKQAIAAARHARTLKPEDMGLAANLALALLIGGELEEAAEVIEVAVAGAPDDPINVHLRQRIAEVRAGKQPQPHNLADMDA</sequence>
<evidence type="ECO:0000313" key="3">
    <source>
        <dbReference type="Proteomes" id="UP000263642"/>
    </source>
</evidence>
<proteinExistence type="predicted"/>
<name>A0A3D3RBI3_9PLAN</name>
<organism evidence="2 3">
    <name type="scientific">Gimesia maris</name>
    <dbReference type="NCBI Taxonomy" id="122"/>
    <lineage>
        <taxon>Bacteria</taxon>
        <taxon>Pseudomonadati</taxon>
        <taxon>Planctomycetota</taxon>
        <taxon>Planctomycetia</taxon>
        <taxon>Planctomycetales</taxon>
        <taxon>Planctomycetaceae</taxon>
        <taxon>Gimesia</taxon>
    </lineage>
</organism>
<reference evidence="2 3" key="1">
    <citation type="journal article" date="2018" name="Nat. Biotechnol.">
        <title>A standardized bacterial taxonomy based on genome phylogeny substantially revises the tree of life.</title>
        <authorList>
            <person name="Parks D.H."/>
            <person name="Chuvochina M."/>
            <person name="Waite D.W."/>
            <person name="Rinke C."/>
            <person name="Skarshewski A."/>
            <person name="Chaumeil P.A."/>
            <person name="Hugenholtz P."/>
        </authorList>
    </citation>
    <scope>NUCLEOTIDE SEQUENCE [LARGE SCALE GENOMIC DNA]</scope>
    <source>
        <strain evidence="2">UBA9375</strain>
    </source>
</reference>
<feature type="coiled-coil region" evidence="1">
    <location>
        <begin position="43"/>
        <end position="70"/>
    </location>
</feature>
<keyword evidence="1" id="KW-0175">Coiled coil</keyword>
<feature type="non-terminal residue" evidence="2">
    <location>
        <position position="1"/>
    </location>
</feature>
<gene>
    <name evidence="2" type="ORF">DIT97_25445</name>
</gene>
<dbReference type="Pfam" id="PF13432">
    <property type="entry name" value="TPR_16"/>
    <property type="match status" value="1"/>
</dbReference>
<evidence type="ECO:0000256" key="1">
    <source>
        <dbReference type="SAM" id="Coils"/>
    </source>
</evidence>
<accession>A0A3D3RBI3</accession>
<dbReference type="AlphaFoldDB" id="A0A3D3RBI3"/>
<dbReference type="SUPFAM" id="SSF48452">
    <property type="entry name" value="TPR-like"/>
    <property type="match status" value="1"/>
</dbReference>
<protein>
    <submittedName>
        <fullName evidence="2">Uncharacterized protein</fullName>
    </submittedName>
</protein>